<dbReference type="PROSITE" id="PS51257">
    <property type="entry name" value="PROKAR_LIPOPROTEIN"/>
    <property type="match status" value="1"/>
</dbReference>
<dbReference type="Pfam" id="PF13320">
    <property type="entry name" value="GH123_cat"/>
    <property type="match status" value="1"/>
</dbReference>
<gene>
    <name evidence="3" type="ORF">ADIS_0490</name>
</gene>
<evidence type="ECO:0000259" key="2">
    <source>
        <dbReference type="Pfam" id="PF22680"/>
    </source>
</evidence>
<sequence length="591" mass="66337">MKISLIFLIVILVSSCAKEPKLDFLSEPEDPDETDMSVWEKTAPGVHSAFGSLDIPYSKSQLPTDQVYESLKLSGWKGERVAFLLLVWTAGNDEEVSIEVQGLVNGDARIEKTQFTVSVLGYVLTDQFLNENGSACGPRDSDKIPVHLAPDKLIAGSRFLLRGPSTRPVWIAIDIPADASPGTYQGAITRKSRSEAVSHPFTLEVQDMVLPPPGQWAFHLDLWQNPFAVARYHGVPLWSEEHLALLRAILTKLAMAGQKAITTTILDRPWDGQTGFDPYGSMVEWVRKSNGSWSFGFANFDTYVELAMDCGISGQISCFSMIPINNKLSWYDESTAERVVFEALPGTAEYEEIWGAFLQAFRAHLKGKGWLEMTYLALDERAEEDMMKLFEFLETNAPDLKVTMAGFYHESVNSYIDDFSSNWRDEGRIPEDAIAARRQAGLKTTYYVACGIPQPNNFTFSPPSESAYQGWIAAAMGFDGFLRWANNSWPENPMVDSRFVRWPAGDTYLMYPGAISSVRFERLREGIQDYEKIRILQASISEDSSEGANAALADFQTFLDEIGSRSLYKKPAADWLAEGKRRLYELERRLL</sequence>
<evidence type="ECO:0000259" key="1">
    <source>
        <dbReference type="Pfam" id="PF13320"/>
    </source>
</evidence>
<accession>R7ZYC7</accession>
<keyword evidence="4" id="KW-1185">Reference proteome</keyword>
<organism evidence="3 4">
    <name type="scientific">Lunatimonas lonarensis</name>
    <dbReference type="NCBI Taxonomy" id="1232681"/>
    <lineage>
        <taxon>Bacteria</taxon>
        <taxon>Pseudomonadati</taxon>
        <taxon>Bacteroidota</taxon>
        <taxon>Cytophagia</taxon>
        <taxon>Cytophagales</taxon>
        <taxon>Cyclobacteriaceae</taxon>
    </lineage>
</organism>
<protein>
    <submittedName>
        <fullName evidence="3">Neuraminidase NanP</fullName>
    </submittedName>
</protein>
<comment type="caution">
    <text evidence="3">The sequence shown here is derived from an EMBL/GenBank/DDBJ whole genome shotgun (WGS) entry which is preliminary data.</text>
</comment>
<dbReference type="RefSeq" id="WP_010852639.1">
    <property type="nucleotide sequence ID" value="NZ_AQHR01000020.1"/>
</dbReference>
<dbReference type="InterPro" id="IPR025150">
    <property type="entry name" value="GH123_cat"/>
</dbReference>
<dbReference type="OrthoDB" id="197680at2"/>
<dbReference type="Pfam" id="PF22680">
    <property type="entry name" value="Glyco_hydro_123_N_2"/>
    <property type="match status" value="1"/>
</dbReference>
<feature type="domain" description="Glycoside hydrolase 123 N-terminal" evidence="2">
    <location>
        <begin position="50"/>
        <end position="189"/>
    </location>
</feature>
<proteinExistence type="predicted"/>
<dbReference type="STRING" id="1232681.ADIS_0490"/>
<reference evidence="3 4" key="1">
    <citation type="submission" date="2013-02" db="EMBL/GenBank/DDBJ databases">
        <title>A novel strain isolated from Lonar lake, Maharashtra, India.</title>
        <authorList>
            <person name="Singh A."/>
        </authorList>
    </citation>
    <scope>NUCLEOTIDE SEQUENCE [LARGE SCALE GENOMIC DNA]</scope>
    <source>
        <strain evidence="3 4">AK24</strain>
    </source>
</reference>
<dbReference type="EMBL" id="AQHR01000020">
    <property type="protein sequence ID" value="EON79073.1"/>
    <property type="molecule type" value="Genomic_DNA"/>
</dbReference>
<dbReference type="PATRIC" id="fig|1288963.3.peg.488"/>
<feature type="domain" description="Glycoside hydrolase 123 catalytic" evidence="1">
    <location>
        <begin position="223"/>
        <end position="536"/>
    </location>
</feature>
<evidence type="ECO:0000313" key="3">
    <source>
        <dbReference type="EMBL" id="EON79073.1"/>
    </source>
</evidence>
<dbReference type="Proteomes" id="UP000013909">
    <property type="component" value="Unassembled WGS sequence"/>
</dbReference>
<dbReference type="InterPro" id="IPR053850">
    <property type="entry name" value="Glyco_hydro_123_N_2"/>
</dbReference>
<evidence type="ECO:0000313" key="4">
    <source>
        <dbReference type="Proteomes" id="UP000013909"/>
    </source>
</evidence>
<name>R7ZYC7_9BACT</name>
<dbReference type="AlphaFoldDB" id="R7ZYC7"/>